<dbReference type="Proteomes" id="UP000018208">
    <property type="component" value="Unassembled WGS sequence"/>
</dbReference>
<sequence>MNEMDQNCIFLQTEFFQAYPDLKSDPKICQFQHEDHNLVYVPYLQHHQKIQNIDKLQQQYDQLYKDTVETLFILSNNENCTIQDIIDQRKYGFELQAENSISDD</sequence>
<proteinExistence type="predicted"/>
<protein>
    <submittedName>
        <fullName evidence="1">Uncharacterized protein</fullName>
    </submittedName>
</protein>
<gene>
    <name evidence="1" type="ORF">SS50377_26986</name>
</gene>
<dbReference type="KEGG" id="ssao:94301009"/>
<comment type="caution">
    <text evidence="1">The sequence shown here is derived from an EMBL/GenBank/DDBJ whole genome shotgun (WGS) entry which is preliminary data.</text>
</comment>
<accession>A0A9P8LM25</accession>
<reference evidence="1 2" key="1">
    <citation type="journal article" date="2014" name="PLoS Genet.">
        <title>The Genome of Spironucleus salmonicida Highlights a Fish Pathogen Adapted to Fluctuating Environments.</title>
        <authorList>
            <person name="Xu F."/>
            <person name="Jerlstrom-Hultqvist J."/>
            <person name="Einarsson E."/>
            <person name="Astvaldsson A."/>
            <person name="Svard S.G."/>
            <person name="Andersson J.O."/>
        </authorList>
    </citation>
    <scope>NUCLEOTIDE SEQUENCE [LARGE SCALE GENOMIC DNA]</scope>
    <source>
        <strain evidence="1 2">ATCC 50377</strain>
    </source>
</reference>
<name>A0A9P8LM25_9EUKA</name>
<dbReference type="EMBL" id="AUWU02000007">
    <property type="protein sequence ID" value="KAH0570700.1"/>
    <property type="molecule type" value="Genomic_DNA"/>
</dbReference>
<dbReference type="AlphaFoldDB" id="A0A9P8LM25"/>
<evidence type="ECO:0000313" key="1">
    <source>
        <dbReference type="EMBL" id="KAH0570700.1"/>
    </source>
</evidence>
<dbReference type="RefSeq" id="XP_067761473.1">
    <property type="nucleotide sequence ID" value="XM_067910786.1"/>
</dbReference>
<evidence type="ECO:0000313" key="2">
    <source>
        <dbReference type="Proteomes" id="UP000018208"/>
    </source>
</evidence>
<keyword evidence="2" id="KW-1185">Reference proteome</keyword>
<organism evidence="1 2">
    <name type="scientific">Spironucleus salmonicida</name>
    <dbReference type="NCBI Taxonomy" id="348837"/>
    <lineage>
        <taxon>Eukaryota</taxon>
        <taxon>Metamonada</taxon>
        <taxon>Diplomonadida</taxon>
        <taxon>Hexamitidae</taxon>
        <taxon>Hexamitinae</taxon>
        <taxon>Spironucleus</taxon>
    </lineage>
</organism>
<dbReference type="GeneID" id="94301009"/>